<feature type="domain" description="Fe2OG dioxygenase" evidence="6">
    <location>
        <begin position="163"/>
        <end position="265"/>
    </location>
</feature>
<evidence type="ECO:0000313" key="7">
    <source>
        <dbReference type="EMBL" id="KAK9676107.1"/>
    </source>
</evidence>
<evidence type="ECO:0000256" key="2">
    <source>
        <dbReference type="ARBA" id="ARBA00022723"/>
    </source>
</evidence>
<comment type="caution">
    <text evidence="7">The sequence shown here is derived from an EMBL/GenBank/DDBJ whole genome shotgun (WGS) entry which is preliminary data.</text>
</comment>
<keyword evidence="2 4" id="KW-0479">Metal-binding</keyword>
<dbReference type="Proteomes" id="UP001443914">
    <property type="component" value="Unassembled WGS sequence"/>
</dbReference>
<dbReference type="InterPro" id="IPR044861">
    <property type="entry name" value="IPNS-like_FE2OG_OXY"/>
</dbReference>
<comment type="similarity">
    <text evidence="1 4">Belongs to the iron/ascorbate-dependent oxidoreductase family.</text>
</comment>
<dbReference type="GO" id="GO:0046872">
    <property type="term" value="F:metal ion binding"/>
    <property type="evidence" value="ECO:0007669"/>
    <property type="project" value="UniProtKB-KW"/>
</dbReference>
<keyword evidence="4" id="KW-0560">Oxidoreductase</keyword>
<gene>
    <name evidence="7" type="ORF">RND81_11G054600</name>
</gene>
<dbReference type="InterPro" id="IPR005123">
    <property type="entry name" value="Oxoglu/Fe-dep_dioxygenase_dom"/>
</dbReference>
<evidence type="ECO:0000256" key="3">
    <source>
        <dbReference type="ARBA" id="ARBA00023004"/>
    </source>
</evidence>
<dbReference type="EMBL" id="JBDFQZ010000011">
    <property type="protein sequence ID" value="KAK9676107.1"/>
    <property type="molecule type" value="Genomic_DNA"/>
</dbReference>
<dbReference type="GO" id="GO:0016491">
    <property type="term" value="F:oxidoreductase activity"/>
    <property type="evidence" value="ECO:0007669"/>
    <property type="project" value="UniProtKB-KW"/>
</dbReference>
<dbReference type="InterPro" id="IPR026992">
    <property type="entry name" value="DIOX_N"/>
</dbReference>
<dbReference type="Gene3D" id="2.60.120.330">
    <property type="entry name" value="B-lactam Antibiotic, Isopenicillin N Synthase, Chain"/>
    <property type="match status" value="1"/>
</dbReference>
<evidence type="ECO:0000256" key="1">
    <source>
        <dbReference type="ARBA" id="ARBA00008056"/>
    </source>
</evidence>
<dbReference type="AlphaFoldDB" id="A0AAW1HI94"/>
<organism evidence="7 8">
    <name type="scientific">Saponaria officinalis</name>
    <name type="common">Common soapwort</name>
    <name type="synonym">Lychnis saponaria</name>
    <dbReference type="NCBI Taxonomy" id="3572"/>
    <lineage>
        <taxon>Eukaryota</taxon>
        <taxon>Viridiplantae</taxon>
        <taxon>Streptophyta</taxon>
        <taxon>Embryophyta</taxon>
        <taxon>Tracheophyta</taxon>
        <taxon>Spermatophyta</taxon>
        <taxon>Magnoliopsida</taxon>
        <taxon>eudicotyledons</taxon>
        <taxon>Gunneridae</taxon>
        <taxon>Pentapetalae</taxon>
        <taxon>Caryophyllales</taxon>
        <taxon>Caryophyllaceae</taxon>
        <taxon>Caryophylleae</taxon>
        <taxon>Saponaria</taxon>
    </lineage>
</organism>
<dbReference type="SUPFAM" id="SSF51197">
    <property type="entry name" value="Clavaminate synthase-like"/>
    <property type="match status" value="1"/>
</dbReference>
<evidence type="ECO:0000313" key="8">
    <source>
        <dbReference type="Proteomes" id="UP001443914"/>
    </source>
</evidence>
<reference evidence="7" key="1">
    <citation type="submission" date="2024-03" db="EMBL/GenBank/DDBJ databases">
        <title>WGS assembly of Saponaria officinalis var. Norfolk2.</title>
        <authorList>
            <person name="Jenkins J."/>
            <person name="Shu S."/>
            <person name="Grimwood J."/>
            <person name="Barry K."/>
            <person name="Goodstein D."/>
            <person name="Schmutz J."/>
            <person name="Leebens-Mack J."/>
            <person name="Osbourn A."/>
        </authorList>
    </citation>
    <scope>NUCLEOTIDE SEQUENCE [LARGE SCALE GENOMIC DNA]</scope>
    <source>
        <strain evidence="7">JIC</strain>
    </source>
</reference>
<keyword evidence="3 4" id="KW-0408">Iron</keyword>
<evidence type="ECO:0000256" key="4">
    <source>
        <dbReference type="RuleBase" id="RU003682"/>
    </source>
</evidence>
<dbReference type="InterPro" id="IPR027443">
    <property type="entry name" value="IPNS-like_sf"/>
</dbReference>
<dbReference type="Pfam" id="PF03171">
    <property type="entry name" value="2OG-FeII_Oxy"/>
    <property type="match status" value="1"/>
</dbReference>
<proteinExistence type="inferred from homology"/>
<keyword evidence="8" id="KW-1185">Reference proteome</keyword>
<evidence type="ECO:0000256" key="5">
    <source>
        <dbReference type="SAM" id="MobiDB-lite"/>
    </source>
</evidence>
<dbReference type="Pfam" id="PF14226">
    <property type="entry name" value="DIOX_N"/>
    <property type="match status" value="1"/>
</dbReference>
<feature type="region of interest" description="Disordered" evidence="5">
    <location>
        <begin position="73"/>
        <end position="95"/>
    </location>
</feature>
<dbReference type="InterPro" id="IPR050295">
    <property type="entry name" value="Plant_2OG-oxidoreductases"/>
</dbReference>
<dbReference type="PROSITE" id="PS51471">
    <property type="entry name" value="FE2OG_OXY"/>
    <property type="match status" value="1"/>
</dbReference>
<dbReference type="PANTHER" id="PTHR47991">
    <property type="entry name" value="OXOGLUTARATE/IRON-DEPENDENT DIOXYGENASE"/>
    <property type="match status" value="1"/>
</dbReference>
<protein>
    <recommendedName>
        <fullName evidence="6">Fe2OG dioxygenase domain-containing protein</fullName>
    </recommendedName>
</protein>
<evidence type="ECO:0000259" key="6">
    <source>
        <dbReference type="PROSITE" id="PS51471"/>
    </source>
</evidence>
<sequence>MEDELPYMDSNIIDFSNLMSSSSNIANEELKKLRSFSTSWGCFQVINHGMSTEYLDEVRNIIKNFFTLPVEEKEKYSKTPDNPQGYGTDYDPTKGPPPSYRLFLAMYPEDERQPDRWPKTPNNLRDILWDYTLKVKTTHELIVQAMAKSLNLEDNKFLDCYGEHLQMAARINYYPPFPLIDFARSNSTHADVSAVTILLIDGEVEALEVEKDEQWFKVPMIPHAILVFVGDQLEIMSNGIFKSVVHRVKPNFEKDRMSFAMFMSPDLEKEVAPVKELVTEDRPALYKPITRYIDLFERFYLKGQRPITAVKL</sequence>
<name>A0AAW1HI94_SAPOF</name>
<accession>A0AAW1HI94</accession>